<comment type="caution">
    <text evidence="4">The sequence shown here is derived from an EMBL/GenBank/DDBJ whole genome shotgun (WGS) entry which is preliminary data.</text>
</comment>
<dbReference type="AlphaFoldDB" id="A0AAV5MKT6"/>
<feature type="compositionally biased region" description="Low complexity" evidence="2">
    <location>
        <begin position="429"/>
        <end position="443"/>
    </location>
</feature>
<evidence type="ECO:0000256" key="2">
    <source>
        <dbReference type="SAM" id="MobiDB-lite"/>
    </source>
</evidence>
<protein>
    <recommendedName>
        <fullName evidence="3">Transposase (putative) gypsy type domain-containing protein</fullName>
    </recommendedName>
</protein>
<feature type="region of interest" description="Disordered" evidence="2">
    <location>
        <begin position="425"/>
        <end position="543"/>
    </location>
</feature>
<dbReference type="InterPro" id="IPR007321">
    <property type="entry name" value="Transposase_28"/>
</dbReference>
<sequence length="876" mass="96577">MLAQHSRDVTAKVGARYAGGALSVCHVWDASWRVRGTRTAINAAILLCLEEQHTESTSHQFKVKMVSLRELTEQRGNQGREGEEEGVLSVEPITMIVPPELQDVPETTASENSTGSNASDDGDDHRNRPVIGEWESTTIPGRLSNLQKAPKDLPAGFRFRAALHHEVADCTPSISGYKRLEEMVRAYHIPKTILLRTGGQNERACTVSRTGWIPIYANHFDAGLRFPLPGLVFDLLTEYELALTQLTPNSIRFIIGFMLLCTRLEVPAKAIVFRSLFQCQLCPNSREAKWYYLSGRDKSQLFKNVKNKVARWKRQFIFVRDERAERINNYLAARLSEWRTPNAHINYPQLLPGDVDLKNQLLEYAQGEGLIDLEALVTSEQLAMFGFVDVTNLFSEGIFSSYNMDSSRVEAYTFVCAGEMSSILERQRQQAQGSRGRASGSAQPRQTRFDERPHPAPQSRGPSHRGSSSSSRPREDHRAEAAPLSARRRAREETESEEDEVPLARRIRSGGTQPAQAARPTTVRSPNAPSATVRAAVEPASASASMGPRIAYPEGFSYVRAKLQPAMVQAMHSFAPPSDNKRAKAFVQQHGGQVAMIKLMDRARSKCKQLAAEKASLVDDVNRLQGSEMANQAAAAESRANQLANKNNELWEELERARVERESGIQAAKDEVSRVEERAKKAEADRDRAQHELSSLKHQVAEADRSLVAAGEALNELKASHARSDAVAVASANVTTEIYNEIRGKVLQHRPDFPIHELVFFDEEELDEQGKSLAPLADTTARLRWDLNEEGMPVWSPSVLEDGEDPAGLPSFDAWVEGAPVAEQEPSSTPPNSQPAVVPSSSPVNAPAFEPAARSPPACSPAAAADASLPVDLTDD</sequence>
<feature type="region of interest" description="Disordered" evidence="2">
    <location>
        <begin position="797"/>
        <end position="876"/>
    </location>
</feature>
<proteinExistence type="predicted"/>
<organism evidence="4 5">
    <name type="scientific">Rubroshorea leprosula</name>
    <dbReference type="NCBI Taxonomy" id="152421"/>
    <lineage>
        <taxon>Eukaryota</taxon>
        <taxon>Viridiplantae</taxon>
        <taxon>Streptophyta</taxon>
        <taxon>Embryophyta</taxon>
        <taxon>Tracheophyta</taxon>
        <taxon>Spermatophyta</taxon>
        <taxon>Magnoliopsida</taxon>
        <taxon>eudicotyledons</taxon>
        <taxon>Gunneridae</taxon>
        <taxon>Pentapetalae</taxon>
        <taxon>rosids</taxon>
        <taxon>malvids</taxon>
        <taxon>Malvales</taxon>
        <taxon>Dipterocarpaceae</taxon>
        <taxon>Rubroshorea</taxon>
    </lineage>
</organism>
<evidence type="ECO:0000313" key="5">
    <source>
        <dbReference type="Proteomes" id="UP001054252"/>
    </source>
</evidence>
<keyword evidence="1" id="KW-0175">Coiled coil</keyword>
<dbReference type="Pfam" id="PF04195">
    <property type="entry name" value="Transposase_28"/>
    <property type="match status" value="1"/>
</dbReference>
<feature type="compositionally biased region" description="Polar residues" evidence="2">
    <location>
        <begin position="105"/>
        <end position="119"/>
    </location>
</feature>
<feature type="compositionally biased region" description="Low complexity" evidence="2">
    <location>
        <begin position="459"/>
        <end position="471"/>
    </location>
</feature>
<evidence type="ECO:0000259" key="3">
    <source>
        <dbReference type="Pfam" id="PF04195"/>
    </source>
</evidence>
<accession>A0AAV5MKT6</accession>
<dbReference type="EMBL" id="BPVZ01000317">
    <property type="protein sequence ID" value="GKV49754.1"/>
    <property type="molecule type" value="Genomic_DNA"/>
</dbReference>
<dbReference type="Proteomes" id="UP001054252">
    <property type="component" value="Unassembled WGS sequence"/>
</dbReference>
<reference evidence="4 5" key="1">
    <citation type="journal article" date="2021" name="Commun. Biol.">
        <title>The genome of Shorea leprosula (Dipterocarpaceae) highlights the ecological relevance of drought in aseasonal tropical rainforests.</title>
        <authorList>
            <person name="Ng K.K.S."/>
            <person name="Kobayashi M.J."/>
            <person name="Fawcett J.A."/>
            <person name="Hatakeyama M."/>
            <person name="Paape T."/>
            <person name="Ng C.H."/>
            <person name="Ang C.C."/>
            <person name="Tnah L.H."/>
            <person name="Lee C.T."/>
            <person name="Nishiyama T."/>
            <person name="Sese J."/>
            <person name="O'Brien M.J."/>
            <person name="Copetti D."/>
            <person name="Mohd Noor M.I."/>
            <person name="Ong R.C."/>
            <person name="Putra M."/>
            <person name="Sireger I.Z."/>
            <person name="Indrioko S."/>
            <person name="Kosugi Y."/>
            <person name="Izuno A."/>
            <person name="Isagi Y."/>
            <person name="Lee S.L."/>
            <person name="Shimizu K.K."/>
        </authorList>
    </citation>
    <scope>NUCLEOTIDE SEQUENCE [LARGE SCALE GENOMIC DNA]</scope>
    <source>
        <strain evidence="4">214</strain>
    </source>
</reference>
<keyword evidence="5" id="KW-1185">Reference proteome</keyword>
<dbReference type="PANTHER" id="PTHR31099:SF28">
    <property type="entry name" value="F5J5.12"/>
    <property type="match status" value="1"/>
</dbReference>
<evidence type="ECO:0000313" key="4">
    <source>
        <dbReference type="EMBL" id="GKV49754.1"/>
    </source>
</evidence>
<feature type="region of interest" description="Disordered" evidence="2">
    <location>
        <begin position="98"/>
        <end position="136"/>
    </location>
</feature>
<evidence type="ECO:0000256" key="1">
    <source>
        <dbReference type="SAM" id="Coils"/>
    </source>
</evidence>
<dbReference type="PANTHER" id="PTHR31099">
    <property type="entry name" value="OS06G0165300 PROTEIN"/>
    <property type="match status" value="1"/>
</dbReference>
<feature type="coiled-coil region" evidence="1">
    <location>
        <begin position="600"/>
        <end position="706"/>
    </location>
</feature>
<gene>
    <name evidence="4" type="ORF">SLEP1_g56487</name>
</gene>
<feature type="compositionally biased region" description="Low complexity" evidence="2">
    <location>
        <begin position="834"/>
        <end position="870"/>
    </location>
</feature>
<feature type="domain" description="Transposase (putative) gypsy type" evidence="3">
    <location>
        <begin position="216"/>
        <end position="279"/>
    </location>
</feature>
<name>A0AAV5MKT6_9ROSI</name>